<keyword evidence="2 5" id="KW-0808">Transferase</keyword>
<evidence type="ECO:0000256" key="3">
    <source>
        <dbReference type="ARBA" id="ARBA00023027"/>
    </source>
</evidence>
<comment type="similarity">
    <text evidence="1 5">Belongs to the KptA/TPT1 family.</text>
</comment>
<evidence type="ECO:0000256" key="1">
    <source>
        <dbReference type="ARBA" id="ARBA00009836"/>
    </source>
</evidence>
<dbReference type="InterPro" id="IPR042080">
    <property type="entry name" value="RNA_2'-PTrans_N"/>
</dbReference>
<protein>
    <recommendedName>
        <fullName evidence="5">Probable RNA 2'-phosphotransferase</fullName>
        <ecNumber evidence="5">2.7.1.-</ecNumber>
    </recommendedName>
</protein>
<evidence type="ECO:0000256" key="2">
    <source>
        <dbReference type="ARBA" id="ARBA00022679"/>
    </source>
</evidence>
<evidence type="ECO:0000313" key="6">
    <source>
        <dbReference type="EMBL" id="MBE5062499.1"/>
    </source>
</evidence>
<proteinExistence type="inferred from homology"/>
<sequence>MRILRHLILGSICETELTEGRLFLPEALLSYCGADEQVILARYERDKESFFTVRKKNKVNYTKLSKYMSRILRHKPELIGIGLDEHGWADVDALVEGIAKDREFDREILEEIVRTDEKQRYSFNQDRSKIRANHGHSVVVDLELQPAEPPEILWHGSAEKYEESIDRTGLKPGNRMYVHLSPDRETAEKVGRRHGDLVLYKVRSGEMYRQGFRFYQAVTGVWLTYMVPVEYLEKNV</sequence>
<dbReference type="InterPro" id="IPR002745">
    <property type="entry name" value="Ptrans_KptA/Tpt1"/>
</dbReference>
<comment type="caution">
    <text evidence="6">The sequence shown here is derived from an EMBL/GenBank/DDBJ whole genome shotgun (WGS) entry which is preliminary data.</text>
</comment>
<dbReference type="EC" id="2.7.1.-" evidence="5"/>
<reference evidence="6 7" key="1">
    <citation type="submission" date="2020-10" db="EMBL/GenBank/DDBJ databases">
        <title>ChiBAC.</title>
        <authorList>
            <person name="Zenner C."/>
            <person name="Hitch T.C.A."/>
            <person name="Clavel T."/>
        </authorList>
    </citation>
    <scope>NUCLEOTIDE SEQUENCE [LARGE SCALE GENOMIC DNA]</scope>
    <source>
        <strain evidence="6 7">DSM 108991</strain>
    </source>
</reference>
<dbReference type="SUPFAM" id="SSF56399">
    <property type="entry name" value="ADP-ribosylation"/>
    <property type="match status" value="1"/>
</dbReference>
<comment type="function">
    <text evidence="4 5">Removes the 2'-phosphate from RNA via an intermediate in which the phosphate is ADP-ribosylated by NAD followed by a presumed transesterification to release the RNA and generate ADP-ribose 1''-2''-cyclic phosphate (APPR&gt;P). May function as an ADP-ribosylase.</text>
</comment>
<keyword evidence="7" id="KW-1185">Reference proteome</keyword>
<accession>A0ABR9RHQ8</accession>
<name>A0ABR9RHQ8_9FIRM</name>
<organism evidence="6 7">
    <name type="scientific">Claveliimonas monacensis</name>
    <dbReference type="NCBI Taxonomy" id="2779351"/>
    <lineage>
        <taxon>Bacteria</taxon>
        <taxon>Bacillati</taxon>
        <taxon>Bacillota</taxon>
        <taxon>Clostridia</taxon>
        <taxon>Lachnospirales</taxon>
        <taxon>Lachnospiraceae</taxon>
        <taxon>Claveliimonas</taxon>
    </lineage>
</organism>
<dbReference type="Gene3D" id="1.10.10.970">
    <property type="entry name" value="RNA 2'-phosphotransferase, Tpt1/KptA family, N-terminal domain"/>
    <property type="match status" value="1"/>
</dbReference>
<dbReference type="HAMAP" id="MF_00299">
    <property type="entry name" value="KptA"/>
    <property type="match status" value="1"/>
</dbReference>
<dbReference type="InterPro" id="IPR042081">
    <property type="entry name" value="RNA_2'-PTrans_C"/>
</dbReference>
<dbReference type="PANTHER" id="PTHR12684">
    <property type="entry name" value="PUTATIVE PHOSPHOTRANSFERASE"/>
    <property type="match status" value="1"/>
</dbReference>
<dbReference type="PANTHER" id="PTHR12684:SF2">
    <property type="entry name" value="TRNA 2'-PHOSPHOTRANSFERASE 1"/>
    <property type="match status" value="1"/>
</dbReference>
<dbReference type="Gene3D" id="3.20.170.30">
    <property type="match status" value="1"/>
</dbReference>
<dbReference type="Proteomes" id="UP000758652">
    <property type="component" value="Unassembled WGS sequence"/>
</dbReference>
<keyword evidence="3 5" id="KW-0520">NAD</keyword>
<evidence type="ECO:0000313" key="7">
    <source>
        <dbReference type="Proteomes" id="UP000758652"/>
    </source>
</evidence>
<dbReference type="EMBL" id="JADCKL010000002">
    <property type="protein sequence ID" value="MBE5062499.1"/>
    <property type="molecule type" value="Genomic_DNA"/>
</dbReference>
<evidence type="ECO:0000256" key="4">
    <source>
        <dbReference type="ARBA" id="ARBA00025212"/>
    </source>
</evidence>
<dbReference type="InterPro" id="IPR022928">
    <property type="entry name" value="RNA_2'-PTrans_KptA"/>
</dbReference>
<evidence type="ECO:0000256" key="5">
    <source>
        <dbReference type="HAMAP-Rule" id="MF_00299"/>
    </source>
</evidence>
<gene>
    <name evidence="5" type="primary">kptA</name>
    <name evidence="6" type="ORF">INF30_04375</name>
</gene>
<dbReference type="Pfam" id="PF01885">
    <property type="entry name" value="PTS_2-RNA"/>
    <property type="match status" value="1"/>
</dbReference>